<evidence type="ECO:0000313" key="4">
    <source>
        <dbReference type="EMBL" id="KAK3693203.1"/>
    </source>
</evidence>
<evidence type="ECO:0000313" key="5">
    <source>
        <dbReference type="Proteomes" id="UP001270362"/>
    </source>
</evidence>
<evidence type="ECO:0000259" key="3">
    <source>
        <dbReference type="Pfam" id="PF13401"/>
    </source>
</evidence>
<keyword evidence="1" id="KW-0802">TPR repeat</keyword>
<reference evidence="4" key="1">
    <citation type="journal article" date="2023" name="Mol. Phylogenet. Evol.">
        <title>Genome-scale phylogeny and comparative genomics of the fungal order Sordariales.</title>
        <authorList>
            <person name="Hensen N."/>
            <person name="Bonometti L."/>
            <person name="Westerberg I."/>
            <person name="Brannstrom I.O."/>
            <person name="Guillou S."/>
            <person name="Cros-Aarteil S."/>
            <person name="Calhoun S."/>
            <person name="Haridas S."/>
            <person name="Kuo A."/>
            <person name="Mondo S."/>
            <person name="Pangilinan J."/>
            <person name="Riley R."/>
            <person name="LaButti K."/>
            <person name="Andreopoulos B."/>
            <person name="Lipzen A."/>
            <person name="Chen C."/>
            <person name="Yan M."/>
            <person name="Daum C."/>
            <person name="Ng V."/>
            <person name="Clum A."/>
            <person name="Steindorff A."/>
            <person name="Ohm R.A."/>
            <person name="Martin F."/>
            <person name="Silar P."/>
            <person name="Natvig D.O."/>
            <person name="Lalanne C."/>
            <person name="Gautier V."/>
            <person name="Ament-Velasquez S.L."/>
            <person name="Kruys A."/>
            <person name="Hutchinson M.I."/>
            <person name="Powell A.J."/>
            <person name="Barry K."/>
            <person name="Miller A.N."/>
            <person name="Grigoriev I.V."/>
            <person name="Debuchy R."/>
            <person name="Gladieux P."/>
            <person name="Hiltunen Thoren M."/>
            <person name="Johannesson H."/>
        </authorList>
    </citation>
    <scope>NUCLEOTIDE SEQUENCE</scope>
    <source>
        <strain evidence="4">CBS 314.62</strain>
    </source>
</reference>
<dbReference type="Proteomes" id="UP001270362">
    <property type="component" value="Unassembled WGS sequence"/>
</dbReference>
<dbReference type="InterPro" id="IPR053137">
    <property type="entry name" value="NLR-like"/>
</dbReference>
<evidence type="ECO:0000256" key="2">
    <source>
        <dbReference type="SAM" id="MobiDB-lite"/>
    </source>
</evidence>
<reference evidence="4" key="2">
    <citation type="submission" date="2023-06" db="EMBL/GenBank/DDBJ databases">
        <authorList>
            <consortium name="Lawrence Berkeley National Laboratory"/>
            <person name="Haridas S."/>
            <person name="Hensen N."/>
            <person name="Bonometti L."/>
            <person name="Westerberg I."/>
            <person name="Brannstrom I.O."/>
            <person name="Guillou S."/>
            <person name="Cros-Aarteil S."/>
            <person name="Calhoun S."/>
            <person name="Kuo A."/>
            <person name="Mondo S."/>
            <person name="Pangilinan J."/>
            <person name="Riley R."/>
            <person name="Labutti K."/>
            <person name="Andreopoulos B."/>
            <person name="Lipzen A."/>
            <person name="Chen C."/>
            <person name="Yanf M."/>
            <person name="Daum C."/>
            <person name="Ng V."/>
            <person name="Clum A."/>
            <person name="Steindorff A."/>
            <person name="Ohm R."/>
            <person name="Martin F."/>
            <person name="Silar P."/>
            <person name="Natvig D."/>
            <person name="Lalanne C."/>
            <person name="Gautier V."/>
            <person name="Ament-Velasquez S.L."/>
            <person name="Kruys A."/>
            <person name="Hutchinson M.I."/>
            <person name="Powell A.J."/>
            <person name="Barry K."/>
            <person name="Miller A.N."/>
            <person name="Grigoriev I.V."/>
            <person name="Debuchy R."/>
            <person name="Gladieux P."/>
            <person name="Thoren M.H."/>
            <person name="Johannesson H."/>
        </authorList>
    </citation>
    <scope>NUCLEOTIDE SEQUENCE</scope>
    <source>
        <strain evidence="4">CBS 314.62</strain>
    </source>
</reference>
<feature type="region of interest" description="Disordered" evidence="2">
    <location>
        <begin position="1"/>
        <end position="62"/>
    </location>
</feature>
<feature type="repeat" description="TPR" evidence="1">
    <location>
        <begin position="709"/>
        <end position="742"/>
    </location>
</feature>
<comment type="caution">
    <text evidence="4">The sequence shown here is derived from an EMBL/GenBank/DDBJ whole genome shotgun (WGS) entry which is preliminary data.</text>
</comment>
<dbReference type="PROSITE" id="PS50005">
    <property type="entry name" value="TPR"/>
    <property type="match status" value="1"/>
</dbReference>
<dbReference type="AlphaFoldDB" id="A0AAE1CGC8"/>
<feature type="region of interest" description="Disordered" evidence="2">
    <location>
        <begin position="391"/>
        <end position="415"/>
    </location>
</feature>
<proteinExistence type="predicted"/>
<dbReference type="SUPFAM" id="SSF48452">
    <property type="entry name" value="TPR-like"/>
    <property type="match status" value="3"/>
</dbReference>
<dbReference type="InterPro" id="IPR011990">
    <property type="entry name" value="TPR-like_helical_dom_sf"/>
</dbReference>
<feature type="compositionally biased region" description="Basic and acidic residues" evidence="2">
    <location>
        <begin position="9"/>
        <end position="18"/>
    </location>
</feature>
<accession>A0AAE1CGC8</accession>
<dbReference type="InterPro" id="IPR019734">
    <property type="entry name" value="TPR_rpt"/>
</dbReference>
<dbReference type="Gene3D" id="1.25.40.10">
    <property type="entry name" value="Tetratricopeptide repeat domain"/>
    <property type="match status" value="2"/>
</dbReference>
<gene>
    <name evidence="4" type="ORF">B0T22DRAFT_496082</name>
</gene>
<keyword evidence="5" id="KW-1185">Reference proteome</keyword>
<sequence length="874" mass="98555">MKRLLPRQKAADIDAAENHRKKLPLSNDRDRDEQPGTASQHGDGNRQFNNFGTGPQKNVDGNYFEAKGNQHFGPRACRVIPFPRNEDVINRAHIFNQLDALLPPTSEYQSGALWGLGGSGKTQVALEYAYRRSRDPACSVFWVHADNETTFTQDYKAIAKRLGLAGGLDGPELLTAVRERIEAGSCWLLILDNADNLAAFGVGRTQSGKGQGRGVEEKHSLYDFVPRGSAGTVLWTSRDKRIGGSLVGAKRAINVARMTDAEAMALLETVGNRKIGEGERDGAAQLLAELDWFPLAVSQAAAYMQRTSTTPNAYLLKLARGKKRWKTLQQSEFDRHRKAGLSNSILETWDISMEQIRQENEMAYDILHVLAFLDSQNIPLEIMIQAAALRDEKPTGDRRGDGSTRSISSGSDSEDDDHEVLHAAIQVLQEFSFLHLRTSEGTSRAYEMHKLVQDATQYALSRRDRREDEVYFSKLALRVVTDLFPERRRELWGESGEWAELCEGEIEASGLLSRVSNYMYDHKRAYEFRRKRLGEKHPDTIGSMAHLAATYGAQGMYEEAEKIFVEVLALRRDVLGEKHPDTIGSMAHLAATYNAQGMYEEAEKIFVEVLALRCDVLGEKHPDTIWSMAHLAVTYGAQGRYEEAEKIKVEVLALRRDVLGEKHPDTIGSMADLAMTYNAQGRYEEAEKIKVEVLALRRNVLGEKHPDTIESMAHLAMTYNAQGRYEEAEKIFVEVLALRRDVLGEKHPNTIGSMADLAVTYGAQGRYEEAEKIFVEVLALRRDVLGEKHPDTIESMADLAMTYHNQGRYEEAEKIKVEVLALRRDVLGETHPDTIWSMAHLAATYHNQGRRQQALQLSRYYWRYRYTKKTMVSD</sequence>
<dbReference type="SUPFAM" id="SSF52540">
    <property type="entry name" value="P-loop containing nucleoside triphosphate hydrolases"/>
    <property type="match status" value="1"/>
</dbReference>
<name>A0AAE1CGC8_9PEZI</name>
<dbReference type="InterPro" id="IPR049945">
    <property type="entry name" value="AAA_22"/>
</dbReference>
<dbReference type="EMBL" id="JAULSO010000001">
    <property type="protein sequence ID" value="KAK3693203.1"/>
    <property type="molecule type" value="Genomic_DNA"/>
</dbReference>
<dbReference type="PANTHER" id="PTHR46082:SF6">
    <property type="entry name" value="AAA+ ATPASE DOMAIN-CONTAINING PROTEIN-RELATED"/>
    <property type="match status" value="1"/>
</dbReference>
<dbReference type="PANTHER" id="PTHR46082">
    <property type="entry name" value="ATP/GTP-BINDING PROTEIN-RELATED"/>
    <property type="match status" value="1"/>
</dbReference>
<evidence type="ECO:0000256" key="1">
    <source>
        <dbReference type="PROSITE-ProRule" id="PRU00339"/>
    </source>
</evidence>
<dbReference type="Gene3D" id="3.40.50.300">
    <property type="entry name" value="P-loop containing nucleotide triphosphate hydrolases"/>
    <property type="match status" value="1"/>
</dbReference>
<organism evidence="4 5">
    <name type="scientific">Podospora appendiculata</name>
    <dbReference type="NCBI Taxonomy" id="314037"/>
    <lineage>
        <taxon>Eukaryota</taxon>
        <taxon>Fungi</taxon>
        <taxon>Dikarya</taxon>
        <taxon>Ascomycota</taxon>
        <taxon>Pezizomycotina</taxon>
        <taxon>Sordariomycetes</taxon>
        <taxon>Sordariomycetidae</taxon>
        <taxon>Sordariales</taxon>
        <taxon>Podosporaceae</taxon>
        <taxon>Podospora</taxon>
    </lineage>
</organism>
<feature type="domain" description="ORC1/DEAH AAA+ ATPase" evidence="3">
    <location>
        <begin position="109"/>
        <end position="203"/>
    </location>
</feature>
<dbReference type="InterPro" id="IPR027417">
    <property type="entry name" value="P-loop_NTPase"/>
</dbReference>
<protein>
    <recommendedName>
        <fullName evidence="3">ORC1/DEAH AAA+ ATPase domain-containing protein</fullName>
    </recommendedName>
</protein>
<feature type="compositionally biased region" description="Basic and acidic residues" evidence="2">
    <location>
        <begin position="391"/>
        <end position="402"/>
    </location>
</feature>
<dbReference type="Pfam" id="PF13374">
    <property type="entry name" value="TPR_10"/>
    <property type="match status" value="2"/>
</dbReference>
<dbReference type="Pfam" id="PF13401">
    <property type="entry name" value="AAA_22"/>
    <property type="match status" value="1"/>
</dbReference>
<dbReference type="SMART" id="SM00028">
    <property type="entry name" value="TPR"/>
    <property type="match status" value="7"/>
</dbReference>
<dbReference type="Pfam" id="PF13424">
    <property type="entry name" value="TPR_12"/>
    <property type="match status" value="3"/>
</dbReference>
<dbReference type="GO" id="GO:0016887">
    <property type="term" value="F:ATP hydrolysis activity"/>
    <property type="evidence" value="ECO:0007669"/>
    <property type="project" value="InterPro"/>
</dbReference>
<feature type="compositionally biased region" description="Polar residues" evidence="2">
    <location>
        <begin position="36"/>
        <end position="56"/>
    </location>
</feature>